<feature type="compositionally biased region" description="Low complexity" evidence="1">
    <location>
        <begin position="1"/>
        <end position="11"/>
    </location>
</feature>
<feature type="compositionally biased region" description="Basic residues" evidence="1">
    <location>
        <begin position="22"/>
        <end position="37"/>
    </location>
</feature>
<gene>
    <name evidence="3" type="ORF">PVAP13_5NG163200</name>
</gene>
<feature type="transmembrane region" description="Helical" evidence="2">
    <location>
        <begin position="140"/>
        <end position="160"/>
    </location>
</feature>
<evidence type="ECO:0000256" key="2">
    <source>
        <dbReference type="SAM" id="Phobius"/>
    </source>
</evidence>
<keyword evidence="4" id="KW-1185">Reference proteome</keyword>
<dbReference type="OrthoDB" id="205546at2759"/>
<proteinExistence type="predicted"/>
<name>A0A8T0RSF5_PANVG</name>
<evidence type="ECO:0000313" key="3">
    <source>
        <dbReference type="EMBL" id="KAG2587676.1"/>
    </source>
</evidence>
<feature type="transmembrane region" description="Helical" evidence="2">
    <location>
        <begin position="63"/>
        <end position="82"/>
    </location>
</feature>
<dbReference type="PANTHER" id="PTHR36774">
    <property type="entry name" value="INSULIN-INDUCED PROTEIN"/>
    <property type="match status" value="1"/>
</dbReference>
<comment type="caution">
    <text evidence="3">The sequence shown here is derived from an EMBL/GenBank/DDBJ whole genome shotgun (WGS) entry which is preliminary data.</text>
</comment>
<feature type="transmembrane region" description="Helical" evidence="2">
    <location>
        <begin position="109"/>
        <end position="128"/>
    </location>
</feature>
<evidence type="ECO:0000313" key="4">
    <source>
        <dbReference type="Proteomes" id="UP000823388"/>
    </source>
</evidence>
<keyword evidence="2" id="KW-0472">Membrane</keyword>
<feature type="region of interest" description="Disordered" evidence="1">
    <location>
        <begin position="1"/>
        <end position="63"/>
    </location>
</feature>
<reference evidence="3" key="1">
    <citation type="submission" date="2020-05" db="EMBL/GenBank/DDBJ databases">
        <title>WGS assembly of Panicum virgatum.</title>
        <authorList>
            <person name="Lovell J.T."/>
            <person name="Jenkins J."/>
            <person name="Shu S."/>
            <person name="Juenger T.E."/>
            <person name="Schmutz J."/>
        </authorList>
    </citation>
    <scope>NUCLEOTIDE SEQUENCE</scope>
    <source>
        <strain evidence="3">AP13</strain>
    </source>
</reference>
<dbReference type="AlphaFoldDB" id="A0A8T0RSF5"/>
<sequence length="278" mass="29232">MRAKLAVLAAGAPPPPRPQYRSPRHRLRHRIPRRPLRPTRSLSGGGRGPPPPPPTPASRRRRAWPAGSAALFGTGFLLGPILDGIHSRVGLQVYGNGALDVGPLHTHVLVPPLLGAFYLTVGLLHLAIDASAAPPKSKATGSAQTTATSLLVLALFIELSAELYGPGVPSNVEAYALFAGAEFVWLFLDGSWLGFALACLVGAVCPLAEIPLIKLLGCWSYPNADVHLLGEGLVSWTTTCYFVYTPFLANLARWLDSRLSSAAEGGAGAEGDDEAGPS</sequence>
<keyword evidence="2" id="KW-0812">Transmembrane</keyword>
<accession>A0A8T0RSF5</accession>
<protein>
    <submittedName>
        <fullName evidence="3">Uncharacterized protein</fullName>
    </submittedName>
</protein>
<dbReference type="EMBL" id="CM029046">
    <property type="protein sequence ID" value="KAG2587676.1"/>
    <property type="molecule type" value="Genomic_DNA"/>
</dbReference>
<dbReference type="PANTHER" id="PTHR36774:SF1">
    <property type="entry name" value="INSULIN-INDUCED PROTEIN"/>
    <property type="match status" value="1"/>
</dbReference>
<keyword evidence="2" id="KW-1133">Transmembrane helix</keyword>
<organism evidence="3 4">
    <name type="scientific">Panicum virgatum</name>
    <name type="common">Blackwell switchgrass</name>
    <dbReference type="NCBI Taxonomy" id="38727"/>
    <lineage>
        <taxon>Eukaryota</taxon>
        <taxon>Viridiplantae</taxon>
        <taxon>Streptophyta</taxon>
        <taxon>Embryophyta</taxon>
        <taxon>Tracheophyta</taxon>
        <taxon>Spermatophyta</taxon>
        <taxon>Magnoliopsida</taxon>
        <taxon>Liliopsida</taxon>
        <taxon>Poales</taxon>
        <taxon>Poaceae</taxon>
        <taxon>PACMAD clade</taxon>
        <taxon>Panicoideae</taxon>
        <taxon>Panicodae</taxon>
        <taxon>Paniceae</taxon>
        <taxon>Panicinae</taxon>
        <taxon>Panicum</taxon>
        <taxon>Panicum sect. Hiantes</taxon>
    </lineage>
</organism>
<evidence type="ECO:0000256" key="1">
    <source>
        <dbReference type="SAM" id="MobiDB-lite"/>
    </source>
</evidence>
<dbReference type="Proteomes" id="UP000823388">
    <property type="component" value="Chromosome 5N"/>
</dbReference>